<dbReference type="GO" id="GO:0046540">
    <property type="term" value="C:U4/U6 x U5 tri-snRNP complex"/>
    <property type="evidence" value="ECO:0007669"/>
    <property type="project" value="TreeGrafter"/>
</dbReference>
<gene>
    <name evidence="2" type="ORF">GIL414_LOCUS31258</name>
</gene>
<accession>A0A8S2W041</accession>
<feature type="non-terminal residue" evidence="2">
    <location>
        <position position="1"/>
    </location>
</feature>
<evidence type="ECO:0000259" key="1">
    <source>
        <dbReference type="SMART" id="SM00500"/>
    </source>
</evidence>
<dbReference type="GO" id="GO:0030621">
    <property type="term" value="F:U4 snRNA binding"/>
    <property type="evidence" value="ECO:0007669"/>
    <property type="project" value="TreeGrafter"/>
</dbReference>
<dbReference type="GO" id="GO:0017070">
    <property type="term" value="F:U6 snRNA binding"/>
    <property type="evidence" value="ECO:0007669"/>
    <property type="project" value="TreeGrafter"/>
</dbReference>
<name>A0A8S2W041_9BILA</name>
<dbReference type="AlphaFoldDB" id="A0A8S2W041"/>
<evidence type="ECO:0000313" key="2">
    <source>
        <dbReference type="EMBL" id="CAF4424715.1"/>
    </source>
</evidence>
<dbReference type="PANTHER" id="PTHR19846">
    <property type="entry name" value="WD40 REPEAT PROTEIN"/>
    <property type="match status" value="1"/>
</dbReference>
<sequence length="52" mass="6086">DVEVKANLRQLGEPICLFGEGPAERRERLRNLISRLSDDEIAQKLRKKEEHE</sequence>
<proteinExistence type="predicted"/>
<feature type="non-terminal residue" evidence="2">
    <location>
        <position position="52"/>
    </location>
</feature>
<dbReference type="InterPro" id="IPR014906">
    <property type="entry name" value="PRP4-like"/>
</dbReference>
<dbReference type="PANTHER" id="PTHR19846:SF0">
    <property type="entry name" value="PRE-MRNA PROCESSING FACTOR 4"/>
    <property type="match status" value="1"/>
</dbReference>
<dbReference type="InterPro" id="IPR036285">
    <property type="entry name" value="PRP4-like_sf"/>
</dbReference>
<dbReference type="EMBL" id="CAJOBJ010062625">
    <property type="protein sequence ID" value="CAF4424715.1"/>
    <property type="molecule type" value="Genomic_DNA"/>
</dbReference>
<protein>
    <recommendedName>
        <fullName evidence="1">Pre-mRNA processing factor 4 (PRP4)-like domain-containing protein</fullName>
    </recommendedName>
</protein>
<dbReference type="Proteomes" id="UP000681720">
    <property type="component" value="Unassembled WGS sequence"/>
</dbReference>
<feature type="domain" description="Pre-mRNA processing factor 4 (PRP4)-like" evidence="1">
    <location>
        <begin position="1"/>
        <end position="51"/>
    </location>
</feature>
<dbReference type="Pfam" id="PF08799">
    <property type="entry name" value="PRP4"/>
    <property type="match status" value="1"/>
</dbReference>
<evidence type="ECO:0000313" key="3">
    <source>
        <dbReference type="Proteomes" id="UP000681720"/>
    </source>
</evidence>
<dbReference type="GO" id="GO:0000398">
    <property type="term" value="P:mRNA splicing, via spliceosome"/>
    <property type="evidence" value="ECO:0007669"/>
    <property type="project" value="TreeGrafter"/>
</dbReference>
<dbReference type="SMART" id="SM00500">
    <property type="entry name" value="SFM"/>
    <property type="match status" value="1"/>
</dbReference>
<reference evidence="2" key="1">
    <citation type="submission" date="2021-02" db="EMBL/GenBank/DDBJ databases">
        <authorList>
            <person name="Nowell W R."/>
        </authorList>
    </citation>
    <scope>NUCLEOTIDE SEQUENCE</scope>
</reference>
<dbReference type="Gene3D" id="4.10.280.110">
    <property type="entry name" value="Pre-mRNA processing factor 4 domain"/>
    <property type="match status" value="1"/>
</dbReference>
<comment type="caution">
    <text evidence="2">The sequence shown here is derived from an EMBL/GenBank/DDBJ whole genome shotgun (WGS) entry which is preliminary data.</text>
</comment>
<dbReference type="SUPFAM" id="SSF158230">
    <property type="entry name" value="PRP4-like"/>
    <property type="match status" value="1"/>
</dbReference>
<organism evidence="2 3">
    <name type="scientific">Rotaria magnacalcarata</name>
    <dbReference type="NCBI Taxonomy" id="392030"/>
    <lineage>
        <taxon>Eukaryota</taxon>
        <taxon>Metazoa</taxon>
        <taxon>Spiralia</taxon>
        <taxon>Gnathifera</taxon>
        <taxon>Rotifera</taxon>
        <taxon>Eurotatoria</taxon>
        <taxon>Bdelloidea</taxon>
        <taxon>Philodinida</taxon>
        <taxon>Philodinidae</taxon>
        <taxon>Rotaria</taxon>
    </lineage>
</organism>